<dbReference type="Proteomes" id="UP000286045">
    <property type="component" value="Unassembled WGS sequence"/>
</dbReference>
<dbReference type="PANTHER" id="PTHR10622">
    <property type="entry name" value="HET DOMAIN-CONTAINING PROTEIN"/>
    <property type="match status" value="1"/>
</dbReference>
<sequence>MRDASIPETCKAGVITRYGPNFQIEVQEVPVPEPGPADILIRLNTTGVCYSDIHYMLEDLPLPRMRDFGIRSPGHEGAGVVVKVGSQVKTWKVGDRAGVKPTWDVCMACDLCWNALECHCAEAIPTGLKVPGTYQQYIISPARYATRIPEGVDDYCAGPIMCSGSTIYRSDGAEPLISFKQLVESDLRPGNWAAFLGAGGGVGHMGVQLARAMGFRVIGVDSGGEKRDLCKALGCESFIDFSDVQDVAEEVKRLTSGRGVDAVFVTATSPAAYSMATKMVCIGGRVMCVGMPASGTAVAGDDPMFLILRNIKVIGTLTGSLKDTSDALSFAARGLLTPVYQTFGIDRLPEAVERLRWGQVSGSEFHGNQVPRYAVLSHTWGEEEVTLQDMREGIAASRKGYRKITACCKQACFDGLPYAWIDTCCIDKRSSAELSEAINSMYRWYENATLCYAHLADVEDVNVEDAQSEGMESFKRSRYWTRGWTLQELIAPDILIFFSSTWIRIGTRLDLRQAVAQATSIPTQVLRFRNISDYSVSQKMSWASQRRTTRLEDEAYCLLGLFGVAMPLLYGEGRRTFRRLQEEIIKEIDDESIFAWQGGTDRGLLASCPAQFTFSHFIRRGIEHPIADNTGSLPFAITNRGVRISLPVLEDCHSVPLFPLTRSSSVQYLIPDPPHLQRKVQRRVLSVLNCQHGTDATKRIAVVLIHDVSLGRYARDVNIGLVKVSTDYIVERATSKQILVAVGESNPWDDVAWMEEGPGRLTVIQGLSGIVEHFKFHCATLLNGIHAPSDLQDNGTVSIRFRQSRPIAVIYRSTSYFHAFQYIVVYLKLLDSGIKIDAAITLVSGPGNNISDILEQTAHVGRDLLSDNPTREILYETASGACNLSLGIRDAEHASIVEVKAMTESHSELPKEPDR</sequence>
<dbReference type="InterPro" id="IPR013149">
    <property type="entry name" value="ADH-like_C"/>
</dbReference>
<evidence type="ECO:0000256" key="1">
    <source>
        <dbReference type="ARBA" id="ARBA00001947"/>
    </source>
</evidence>
<dbReference type="SUPFAM" id="SSF51735">
    <property type="entry name" value="NAD(P)-binding Rossmann-fold domains"/>
    <property type="match status" value="1"/>
</dbReference>
<evidence type="ECO:0000256" key="4">
    <source>
        <dbReference type="ARBA" id="ARBA00022833"/>
    </source>
</evidence>
<dbReference type="Gene3D" id="3.90.180.10">
    <property type="entry name" value="Medium-chain alcohol dehydrogenases, catalytic domain"/>
    <property type="match status" value="1"/>
</dbReference>
<comment type="cofactor">
    <cofactor evidence="1 7">
        <name>Zn(2+)</name>
        <dbReference type="ChEBI" id="CHEBI:29105"/>
    </cofactor>
</comment>
<evidence type="ECO:0000256" key="7">
    <source>
        <dbReference type="RuleBase" id="RU361277"/>
    </source>
</evidence>
<dbReference type="InterPro" id="IPR010730">
    <property type="entry name" value="HET"/>
</dbReference>
<comment type="similarity">
    <text evidence="2 7">Belongs to the zinc-containing alcohol dehydrogenase family.</text>
</comment>
<dbReference type="Pfam" id="PF26640">
    <property type="entry name" value="DUF8212"/>
    <property type="match status" value="1"/>
</dbReference>
<name>A0A439CWF3_9PEZI</name>
<dbReference type="GO" id="GO:0018455">
    <property type="term" value="F:alcohol dehydrogenase [NAD(P)+] activity"/>
    <property type="evidence" value="ECO:0007669"/>
    <property type="project" value="UniProtKB-ARBA"/>
</dbReference>
<keyword evidence="3 7" id="KW-0479">Metal-binding</keyword>
<dbReference type="GO" id="GO:0008270">
    <property type="term" value="F:zinc ion binding"/>
    <property type="evidence" value="ECO:0007669"/>
    <property type="project" value="InterPro"/>
</dbReference>
<feature type="domain" description="Enoyl reductase (ER)" evidence="8">
    <location>
        <begin position="19"/>
        <end position="360"/>
    </location>
</feature>
<evidence type="ECO:0000259" key="8">
    <source>
        <dbReference type="SMART" id="SM00829"/>
    </source>
</evidence>
<keyword evidence="5" id="KW-0560">Oxidoreductase</keyword>
<dbReference type="SMART" id="SM00829">
    <property type="entry name" value="PKS_ER"/>
    <property type="match status" value="1"/>
</dbReference>
<dbReference type="Pfam" id="PF00107">
    <property type="entry name" value="ADH_zinc_N"/>
    <property type="match status" value="1"/>
</dbReference>
<dbReference type="InterPro" id="IPR020843">
    <property type="entry name" value="ER"/>
</dbReference>
<dbReference type="AlphaFoldDB" id="A0A439CWF3"/>
<dbReference type="Pfam" id="PF06985">
    <property type="entry name" value="HET"/>
    <property type="match status" value="1"/>
</dbReference>
<keyword evidence="4 7" id="KW-0862">Zinc</keyword>
<dbReference type="EMBL" id="RYZI01000328">
    <property type="protein sequence ID" value="RWA06532.1"/>
    <property type="molecule type" value="Genomic_DNA"/>
</dbReference>
<dbReference type="PROSITE" id="PS00059">
    <property type="entry name" value="ADH_ZINC"/>
    <property type="match status" value="1"/>
</dbReference>
<gene>
    <name evidence="9" type="ORF">EKO27_g8573</name>
</gene>
<evidence type="ECO:0000256" key="5">
    <source>
        <dbReference type="ARBA" id="ARBA00023002"/>
    </source>
</evidence>
<dbReference type="InterPro" id="IPR036291">
    <property type="entry name" value="NAD(P)-bd_dom_sf"/>
</dbReference>
<evidence type="ECO:0000313" key="9">
    <source>
        <dbReference type="EMBL" id="RWA06532.1"/>
    </source>
</evidence>
<evidence type="ECO:0000256" key="3">
    <source>
        <dbReference type="ARBA" id="ARBA00022723"/>
    </source>
</evidence>
<dbReference type="InterPro" id="IPR002328">
    <property type="entry name" value="ADH_Zn_CS"/>
</dbReference>
<comment type="caution">
    <text evidence="9">The sequence shown here is derived from an EMBL/GenBank/DDBJ whole genome shotgun (WGS) entry which is preliminary data.</text>
</comment>
<reference evidence="9 10" key="1">
    <citation type="submission" date="2018-12" db="EMBL/GenBank/DDBJ databases">
        <title>Draft genome sequence of Xylaria grammica IHI A82.</title>
        <authorList>
            <person name="Buettner E."/>
            <person name="Kellner H."/>
        </authorList>
    </citation>
    <scope>NUCLEOTIDE SEQUENCE [LARGE SCALE GENOMIC DNA]</scope>
    <source>
        <strain evidence="9 10">IHI A82</strain>
    </source>
</reference>
<organism evidence="9 10">
    <name type="scientific">Xylaria grammica</name>
    <dbReference type="NCBI Taxonomy" id="363999"/>
    <lineage>
        <taxon>Eukaryota</taxon>
        <taxon>Fungi</taxon>
        <taxon>Dikarya</taxon>
        <taxon>Ascomycota</taxon>
        <taxon>Pezizomycotina</taxon>
        <taxon>Sordariomycetes</taxon>
        <taxon>Xylariomycetidae</taxon>
        <taxon>Xylariales</taxon>
        <taxon>Xylariaceae</taxon>
        <taxon>Xylaria</taxon>
    </lineage>
</organism>
<keyword evidence="10" id="KW-1185">Reference proteome</keyword>
<dbReference type="Pfam" id="PF08240">
    <property type="entry name" value="ADH_N"/>
    <property type="match status" value="1"/>
</dbReference>
<protein>
    <recommendedName>
        <fullName evidence="8">Enoyl reductase (ER) domain-containing protein</fullName>
    </recommendedName>
</protein>
<dbReference type="FunFam" id="3.40.50.720:FF:000039">
    <property type="entry name" value="Alcohol dehydrogenase AdhP"/>
    <property type="match status" value="1"/>
</dbReference>
<dbReference type="CDD" id="cd08297">
    <property type="entry name" value="CAD3"/>
    <property type="match status" value="1"/>
</dbReference>
<dbReference type="PANTHER" id="PTHR10622:SF10">
    <property type="entry name" value="HET DOMAIN-CONTAINING PROTEIN"/>
    <property type="match status" value="1"/>
</dbReference>
<keyword evidence="6" id="KW-0520">NAD</keyword>
<dbReference type="InterPro" id="IPR011032">
    <property type="entry name" value="GroES-like_sf"/>
</dbReference>
<dbReference type="STRING" id="363999.A0A439CWF3"/>
<dbReference type="Gene3D" id="3.40.50.720">
    <property type="entry name" value="NAD(P)-binding Rossmann-like Domain"/>
    <property type="match status" value="1"/>
</dbReference>
<dbReference type="InterPro" id="IPR058525">
    <property type="entry name" value="DUF8212"/>
</dbReference>
<dbReference type="SUPFAM" id="SSF50129">
    <property type="entry name" value="GroES-like"/>
    <property type="match status" value="1"/>
</dbReference>
<dbReference type="InterPro" id="IPR013154">
    <property type="entry name" value="ADH-like_N"/>
</dbReference>
<accession>A0A439CWF3</accession>
<evidence type="ECO:0000313" key="10">
    <source>
        <dbReference type="Proteomes" id="UP000286045"/>
    </source>
</evidence>
<evidence type="ECO:0000256" key="6">
    <source>
        <dbReference type="ARBA" id="ARBA00023027"/>
    </source>
</evidence>
<proteinExistence type="inferred from homology"/>
<evidence type="ECO:0000256" key="2">
    <source>
        <dbReference type="ARBA" id="ARBA00008072"/>
    </source>
</evidence>